<dbReference type="eggNOG" id="COG0737">
    <property type="taxonomic scope" value="Bacteria"/>
</dbReference>
<dbReference type="KEGG" id="gba:J421_3838"/>
<dbReference type="GO" id="GO:0000166">
    <property type="term" value="F:nucleotide binding"/>
    <property type="evidence" value="ECO:0007669"/>
    <property type="project" value="UniProtKB-KW"/>
</dbReference>
<dbReference type="PRINTS" id="PR01607">
    <property type="entry name" value="APYRASEFAMLY"/>
</dbReference>
<dbReference type="InParanoid" id="W0RM37"/>
<dbReference type="GO" id="GO:0016787">
    <property type="term" value="F:hydrolase activity"/>
    <property type="evidence" value="ECO:0007669"/>
    <property type="project" value="UniProtKB-KW"/>
</dbReference>
<evidence type="ECO:0000313" key="3">
    <source>
        <dbReference type="EMBL" id="AHG91375.1"/>
    </source>
</evidence>
<dbReference type="Pfam" id="PF02872">
    <property type="entry name" value="5_nucleotid_C"/>
    <property type="match status" value="1"/>
</dbReference>
<dbReference type="GO" id="GO:0030288">
    <property type="term" value="C:outer membrane-bounded periplasmic space"/>
    <property type="evidence" value="ECO:0007669"/>
    <property type="project" value="TreeGrafter"/>
</dbReference>
<keyword evidence="1" id="KW-0547">Nucleotide-binding</keyword>
<dbReference type="Gene3D" id="3.60.21.10">
    <property type="match status" value="1"/>
</dbReference>
<keyword evidence="1" id="KW-0378">Hydrolase</keyword>
<organism evidence="3 4">
    <name type="scientific">Gemmatirosa kalamazoonensis</name>
    <dbReference type="NCBI Taxonomy" id="861299"/>
    <lineage>
        <taxon>Bacteria</taxon>
        <taxon>Pseudomonadati</taxon>
        <taxon>Gemmatimonadota</taxon>
        <taxon>Gemmatimonadia</taxon>
        <taxon>Gemmatimonadales</taxon>
        <taxon>Gemmatimonadaceae</taxon>
        <taxon>Gemmatirosa</taxon>
    </lineage>
</organism>
<dbReference type="InterPro" id="IPR006179">
    <property type="entry name" value="5_nucleotidase/apyrase"/>
</dbReference>
<name>W0RM37_9BACT</name>
<dbReference type="InterPro" id="IPR008334">
    <property type="entry name" value="5'-Nucleotdase_C"/>
</dbReference>
<dbReference type="InterPro" id="IPR036907">
    <property type="entry name" value="5'-Nucleotdase_C_sf"/>
</dbReference>
<dbReference type="PATRIC" id="fig|861299.3.peg.3894"/>
<dbReference type="STRING" id="861299.J421_3838"/>
<dbReference type="AlphaFoldDB" id="W0RM37"/>
<dbReference type="HOGENOM" id="CLU_005854_7_3_0"/>
<dbReference type="Gene3D" id="3.90.780.10">
    <property type="entry name" value="5'-Nucleotidase, C-terminal domain"/>
    <property type="match status" value="1"/>
</dbReference>
<dbReference type="PANTHER" id="PTHR11575:SF24">
    <property type="entry name" value="5'-NUCLEOTIDASE"/>
    <property type="match status" value="1"/>
</dbReference>
<comment type="similarity">
    <text evidence="1">Belongs to the 5'-nucleotidase family.</text>
</comment>
<feature type="domain" description="5'-Nucleotidase C-terminal" evidence="2">
    <location>
        <begin position="240"/>
        <end position="373"/>
    </location>
</feature>
<keyword evidence="4" id="KW-1185">Reference proteome</keyword>
<evidence type="ECO:0000259" key="2">
    <source>
        <dbReference type="Pfam" id="PF02872"/>
    </source>
</evidence>
<proteinExistence type="inferred from homology"/>
<dbReference type="SUPFAM" id="SSF55816">
    <property type="entry name" value="5'-nucleotidase (syn. UDP-sugar hydrolase), C-terminal domain"/>
    <property type="match status" value="1"/>
</dbReference>
<accession>W0RM37</accession>
<dbReference type="GO" id="GO:0009166">
    <property type="term" value="P:nucleotide catabolic process"/>
    <property type="evidence" value="ECO:0007669"/>
    <property type="project" value="InterPro"/>
</dbReference>
<evidence type="ECO:0000313" key="4">
    <source>
        <dbReference type="Proteomes" id="UP000019151"/>
    </source>
</evidence>
<dbReference type="InterPro" id="IPR029052">
    <property type="entry name" value="Metallo-depent_PP-like"/>
</dbReference>
<protein>
    <submittedName>
        <fullName evidence="3">5'-Nucleotidase domain-containing protein</fullName>
    </submittedName>
</protein>
<dbReference type="EMBL" id="CP007128">
    <property type="protein sequence ID" value="AHG91375.1"/>
    <property type="molecule type" value="Genomic_DNA"/>
</dbReference>
<reference evidence="3 4" key="1">
    <citation type="journal article" date="2014" name="Genome Announc.">
        <title>Genome Sequence and Methylome of Soil Bacterium Gemmatirosa kalamazoonensis KBS708T, a Member of the Rarely Cultivated Gemmatimonadetes Phylum.</title>
        <authorList>
            <person name="Debruyn J.M."/>
            <person name="Radosevich M."/>
            <person name="Wommack K.E."/>
            <person name="Polson S.W."/>
            <person name="Hauser L.J."/>
            <person name="Fawaz M.N."/>
            <person name="Korlach J."/>
            <person name="Tsai Y.C."/>
        </authorList>
    </citation>
    <scope>NUCLEOTIDE SEQUENCE [LARGE SCALE GENOMIC DNA]</scope>
    <source>
        <strain evidence="3 4">KBS708</strain>
    </source>
</reference>
<dbReference type="FunCoup" id="W0RM37">
    <property type="interactions" value="63"/>
</dbReference>
<sequence>MEAFRRLDLAASALGNHEFDWTVDTLRARIRQAPYAILGANVRFTDGRAVPWLRADTIVRRGGLRVGVVGLATTETPTTTRAANVRGLRFDSLAPVIDAHARALRARGADVVIVVAHSGAFCDRPAPGESTPTCRGEIVDVARALHEKVDAIVSGHTHSLVNTVVNGIPIVQARSSGRALGVVDLSLEGGAPTIDVREVVADSAGPVPPAIDSVVRRAVAAVASRVNRRIADVADDMPRESDEQYALGNLLADAQRWAGRGDVAIMNNGGIRADLRHGVATYGSLFEIQPFGNTLYKITVRGRDLRGYFEKLVSGGPRVRMHTSGVLVTFDPSRPAGSRLVSLTTADGRPLDDDRLYTMVLNDFLVTGGDGVDLARRATAVTPLNIVDLDALVGYLGTLPQPVRAPSEERFRVAGASQ</sequence>
<dbReference type="Proteomes" id="UP000019151">
    <property type="component" value="Chromosome"/>
</dbReference>
<dbReference type="PANTHER" id="PTHR11575">
    <property type="entry name" value="5'-NUCLEOTIDASE-RELATED"/>
    <property type="match status" value="1"/>
</dbReference>
<evidence type="ECO:0000256" key="1">
    <source>
        <dbReference type="RuleBase" id="RU362119"/>
    </source>
</evidence>
<dbReference type="SUPFAM" id="SSF56300">
    <property type="entry name" value="Metallo-dependent phosphatases"/>
    <property type="match status" value="1"/>
</dbReference>
<gene>
    <name evidence="3" type="ORF">J421_3838</name>
</gene>